<feature type="transmembrane region" description="Helical" evidence="1">
    <location>
        <begin position="157"/>
        <end position="182"/>
    </location>
</feature>
<feature type="transmembrane region" description="Helical" evidence="1">
    <location>
        <begin position="194"/>
        <end position="213"/>
    </location>
</feature>
<dbReference type="Proteomes" id="UP000785679">
    <property type="component" value="Unassembled WGS sequence"/>
</dbReference>
<feature type="transmembrane region" description="Helical" evidence="1">
    <location>
        <begin position="119"/>
        <end position="137"/>
    </location>
</feature>
<keyword evidence="3" id="KW-1185">Reference proteome</keyword>
<keyword evidence="1" id="KW-0472">Membrane</keyword>
<keyword evidence="1" id="KW-1133">Transmembrane helix</keyword>
<feature type="transmembrane region" description="Helical" evidence="1">
    <location>
        <begin position="219"/>
        <end position="239"/>
    </location>
</feature>
<evidence type="ECO:0000256" key="1">
    <source>
        <dbReference type="SAM" id="Phobius"/>
    </source>
</evidence>
<protein>
    <submittedName>
        <fullName evidence="2">Uncharacterized protein</fullName>
    </submittedName>
</protein>
<reference evidence="2" key="1">
    <citation type="submission" date="2019-06" db="EMBL/GenBank/DDBJ databases">
        <authorList>
            <person name="Zheng W."/>
        </authorList>
    </citation>
    <scope>NUCLEOTIDE SEQUENCE</scope>
    <source>
        <strain evidence="2">QDHG01</strain>
    </source>
</reference>
<comment type="caution">
    <text evidence="2">The sequence shown here is derived from an EMBL/GenBank/DDBJ whole genome shotgun (WGS) entry which is preliminary data.</text>
</comment>
<evidence type="ECO:0000313" key="3">
    <source>
        <dbReference type="Proteomes" id="UP000785679"/>
    </source>
</evidence>
<feature type="transmembrane region" description="Helical" evidence="1">
    <location>
        <begin position="285"/>
        <end position="303"/>
    </location>
</feature>
<proteinExistence type="predicted"/>
<feature type="transmembrane region" description="Helical" evidence="1">
    <location>
        <begin position="7"/>
        <end position="30"/>
    </location>
</feature>
<gene>
    <name evidence="2" type="ORF">FGO68_gene1726</name>
</gene>
<sequence>MILMRGGLYNYAFVVLYVSLRSVDIVQLLGHLDLKLVHICMLLIELFQLISPLKRPYLPHLHALQLLPLLQYLLKPVFLVQPFECELALLVELLRDHGAGAFVAFESIVEGFADRFGQLLIRVFFLLDILVYSFIFFEDLLQAFGMLTLTKGGVLPQSILLVCAQTACTGFDFSFIVFSIGLSSTHLLTERPEAAINLLIFYLSYFTSFLPQVLFLLNLMLQVLIVPLRVLLILALLLLPHLGHLLKLQIIPAQRPLVQLSQVVVEVGLGNGLLLGVLLSNFVQHFFVGLQLALGLLLVLEVLENLKLHEFNFLFGELHCVLSNLLKTLYSGLLFIHSNLGLQQLLGHLEYVLGG</sequence>
<organism evidence="2 3">
    <name type="scientific">Halteria grandinella</name>
    <dbReference type="NCBI Taxonomy" id="5974"/>
    <lineage>
        <taxon>Eukaryota</taxon>
        <taxon>Sar</taxon>
        <taxon>Alveolata</taxon>
        <taxon>Ciliophora</taxon>
        <taxon>Intramacronucleata</taxon>
        <taxon>Spirotrichea</taxon>
        <taxon>Stichotrichia</taxon>
        <taxon>Sporadotrichida</taxon>
        <taxon>Halteriidae</taxon>
        <taxon>Halteria</taxon>
    </lineage>
</organism>
<evidence type="ECO:0000313" key="2">
    <source>
        <dbReference type="EMBL" id="TNV72727.1"/>
    </source>
</evidence>
<name>A0A8J8NCR4_HALGN</name>
<dbReference type="AlphaFoldDB" id="A0A8J8NCR4"/>
<dbReference type="EMBL" id="RRYP01021162">
    <property type="protein sequence ID" value="TNV72727.1"/>
    <property type="molecule type" value="Genomic_DNA"/>
</dbReference>
<keyword evidence="1" id="KW-0812">Transmembrane</keyword>
<accession>A0A8J8NCR4</accession>